<evidence type="ECO:0000256" key="7">
    <source>
        <dbReference type="SAM" id="Phobius"/>
    </source>
</evidence>
<feature type="transmembrane region" description="Helical" evidence="7">
    <location>
        <begin position="129"/>
        <end position="151"/>
    </location>
</feature>
<feature type="transmembrane region" description="Helical" evidence="7">
    <location>
        <begin position="158"/>
        <end position="176"/>
    </location>
</feature>
<protein>
    <submittedName>
        <fullName evidence="8">Ribose ABC transport system, permease protein RbsC (TC 3.A.1.2.1)</fullName>
    </submittedName>
</protein>
<keyword evidence="9" id="KW-1185">Reference proteome</keyword>
<evidence type="ECO:0000256" key="4">
    <source>
        <dbReference type="ARBA" id="ARBA00022989"/>
    </source>
</evidence>
<feature type="transmembrane region" description="Helical" evidence="7">
    <location>
        <begin position="328"/>
        <end position="348"/>
    </location>
</feature>
<feature type="region of interest" description="Disordered" evidence="6">
    <location>
        <begin position="1"/>
        <end position="30"/>
    </location>
</feature>
<evidence type="ECO:0000256" key="3">
    <source>
        <dbReference type="ARBA" id="ARBA00022692"/>
    </source>
</evidence>
<sequence length="355" mass="36387">MRAAMSADHSLSETPVPADTPRVSSTTQALYPSPSARDRRALLMRLLGTYGTIIVLASMLVIFSVLQPATFATIGNFRNIINDMAIGTIVAAGLTVPLVAGDFDLSIGYVASFSGLLVVGLLSSSGLPIPLAIVLVVGLGTIIGIVNGIVVSKIGVNAFIATLGTGTIVVGLNYAYSGGIPLQLTQSREFTNIAIGRIAGVPHLVIIMAVVLVLLWMILNRTVQGQHIKAIGVSPESARRAGVAVDRSRIVAFAIASTCAAIGGVLMASNLGSGQVTAGDGFMLTSFSAAFLGSAALREGQFHILGTLIGVLTVAVGNNGLAMIGAPIFTQFLFTGCLLVVAVALGGIGRRYGRG</sequence>
<proteinExistence type="predicted"/>
<dbReference type="EMBL" id="CAKXZT010000176">
    <property type="protein sequence ID" value="CAH2409247.1"/>
    <property type="molecule type" value="Genomic_DNA"/>
</dbReference>
<feature type="transmembrane region" description="Helical" evidence="7">
    <location>
        <begin position="281"/>
        <end position="297"/>
    </location>
</feature>
<feature type="transmembrane region" description="Helical" evidence="7">
    <location>
        <begin position="196"/>
        <end position="219"/>
    </location>
</feature>
<reference evidence="8 9" key="1">
    <citation type="submission" date="2022-03" db="EMBL/GenBank/DDBJ databases">
        <authorList>
            <person name="Brunel B."/>
        </authorList>
    </citation>
    <scope>NUCLEOTIDE SEQUENCE [LARGE SCALE GENOMIC DNA]</scope>
    <source>
        <strain evidence="8">STM5069sample</strain>
    </source>
</reference>
<feature type="transmembrane region" description="Helical" evidence="7">
    <location>
        <begin position="47"/>
        <end position="68"/>
    </location>
</feature>
<name>A0ABN8KG59_9HYPH</name>
<dbReference type="Pfam" id="PF02653">
    <property type="entry name" value="BPD_transp_2"/>
    <property type="match status" value="1"/>
</dbReference>
<evidence type="ECO:0000256" key="5">
    <source>
        <dbReference type="ARBA" id="ARBA00023136"/>
    </source>
</evidence>
<dbReference type="PANTHER" id="PTHR32196">
    <property type="entry name" value="ABC TRANSPORTER PERMEASE PROTEIN YPHD-RELATED-RELATED"/>
    <property type="match status" value="1"/>
</dbReference>
<evidence type="ECO:0000256" key="2">
    <source>
        <dbReference type="ARBA" id="ARBA00022475"/>
    </source>
</evidence>
<comment type="subcellular location">
    <subcellularLocation>
        <location evidence="1">Cell membrane</location>
        <topology evidence="1">Multi-pass membrane protein</topology>
    </subcellularLocation>
</comment>
<evidence type="ECO:0000313" key="9">
    <source>
        <dbReference type="Proteomes" id="UP001153050"/>
    </source>
</evidence>
<evidence type="ECO:0000256" key="1">
    <source>
        <dbReference type="ARBA" id="ARBA00004651"/>
    </source>
</evidence>
<keyword evidence="3 7" id="KW-0812">Transmembrane</keyword>
<evidence type="ECO:0000313" key="8">
    <source>
        <dbReference type="EMBL" id="CAH2409247.1"/>
    </source>
</evidence>
<comment type="caution">
    <text evidence="8">The sequence shown here is derived from an EMBL/GenBank/DDBJ whole genome shotgun (WGS) entry which is preliminary data.</text>
</comment>
<dbReference type="InterPro" id="IPR001851">
    <property type="entry name" value="ABC_transp_permease"/>
</dbReference>
<feature type="transmembrane region" description="Helical" evidence="7">
    <location>
        <begin position="250"/>
        <end position="269"/>
    </location>
</feature>
<organism evidence="8 9">
    <name type="scientific">Mesorhizobium escarrei</name>
    <dbReference type="NCBI Taxonomy" id="666018"/>
    <lineage>
        <taxon>Bacteria</taxon>
        <taxon>Pseudomonadati</taxon>
        <taxon>Pseudomonadota</taxon>
        <taxon>Alphaproteobacteria</taxon>
        <taxon>Hyphomicrobiales</taxon>
        <taxon>Phyllobacteriaceae</taxon>
        <taxon>Mesorhizobium</taxon>
    </lineage>
</organism>
<feature type="transmembrane region" description="Helical" evidence="7">
    <location>
        <begin position="304"/>
        <end position="322"/>
    </location>
</feature>
<dbReference type="Proteomes" id="UP001153050">
    <property type="component" value="Unassembled WGS sequence"/>
</dbReference>
<keyword evidence="2" id="KW-1003">Cell membrane</keyword>
<gene>
    <name evidence="8" type="ORF">MES5069_770091</name>
</gene>
<accession>A0ABN8KG59</accession>
<feature type="transmembrane region" description="Helical" evidence="7">
    <location>
        <begin position="80"/>
        <end position="100"/>
    </location>
</feature>
<feature type="transmembrane region" description="Helical" evidence="7">
    <location>
        <begin position="107"/>
        <end position="123"/>
    </location>
</feature>
<keyword evidence="4 7" id="KW-1133">Transmembrane helix</keyword>
<evidence type="ECO:0000256" key="6">
    <source>
        <dbReference type="SAM" id="MobiDB-lite"/>
    </source>
</evidence>
<keyword evidence="5 7" id="KW-0472">Membrane</keyword>
<dbReference type="CDD" id="cd06579">
    <property type="entry name" value="TM_PBP1_transp_AraH_like"/>
    <property type="match status" value="1"/>
</dbReference>